<accession>A0ABX1F7C1</accession>
<evidence type="ECO:0000313" key="3">
    <source>
        <dbReference type="Proteomes" id="UP000765160"/>
    </source>
</evidence>
<dbReference type="RefSeq" id="WP_168054543.1">
    <property type="nucleotide sequence ID" value="NZ_JAATJR010000009.1"/>
</dbReference>
<dbReference type="InterPro" id="IPR000073">
    <property type="entry name" value="AB_hydrolase_1"/>
</dbReference>
<dbReference type="InterPro" id="IPR050471">
    <property type="entry name" value="AB_hydrolase"/>
</dbReference>
<dbReference type="PANTHER" id="PTHR43433:SF1">
    <property type="entry name" value="BLL5160 PROTEIN"/>
    <property type="match status" value="1"/>
</dbReference>
<dbReference type="SUPFAM" id="SSF53474">
    <property type="entry name" value="alpha/beta-Hydrolases"/>
    <property type="match status" value="1"/>
</dbReference>
<keyword evidence="2" id="KW-0378">Hydrolase</keyword>
<dbReference type="PRINTS" id="PR00111">
    <property type="entry name" value="ABHYDROLASE"/>
</dbReference>
<comment type="caution">
    <text evidence="2">The sequence shown here is derived from an EMBL/GenBank/DDBJ whole genome shotgun (WGS) entry which is preliminary data.</text>
</comment>
<name>A0ABX1F7C1_9PROT</name>
<feature type="domain" description="AB hydrolase-1" evidence="1">
    <location>
        <begin position="28"/>
        <end position="250"/>
    </location>
</feature>
<dbReference type="EMBL" id="JAAVTX010000009">
    <property type="protein sequence ID" value="NKE48291.1"/>
    <property type="molecule type" value="Genomic_DNA"/>
</dbReference>
<dbReference type="PANTHER" id="PTHR43433">
    <property type="entry name" value="HYDROLASE, ALPHA/BETA FOLD FAMILY PROTEIN"/>
    <property type="match status" value="1"/>
</dbReference>
<dbReference type="GO" id="GO:0016787">
    <property type="term" value="F:hydrolase activity"/>
    <property type="evidence" value="ECO:0007669"/>
    <property type="project" value="UniProtKB-KW"/>
</dbReference>
<dbReference type="Proteomes" id="UP000765160">
    <property type="component" value="Unassembled WGS sequence"/>
</dbReference>
<protein>
    <submittedName>
        <fullName evidence="2">Alpha/beta fold hydrolase</fullName>
    </submittedName>
</protein>
<reference evidence="2 3" key="1">
    <citation type="submission" date="2020-03" db="EMBL/GenBank/DDBJ databases">
        <title>Roseomonas selenitidurans sp. nov. isolated from soil.</title>
        <authorList>
            <person name="Liu H."/>
        </authorList>
    </citation>
    <scope>NUCLEOTIDE SEQUENCE [LARGE SCALE GENOMIC DNA]</scope>
    <source>
        <strain evidence="2 3">JCM 15073</strain>
    </source>
</reference>
<organism evidence="2 3">
    <name type="scientific">Falsiroseomonas frigidaquae</name>
    <dbReference type="NCBI Taxonomy" id="487318"/>
    <lineage>
        <taxon>Bacteria</taxon>
        <taxon>Pseudomonadati</taxon>
        <taxon>Pseudomonadota</taxon>
        <taxon>Alphaproteobacteria</taxon>
        <taxon>Acetobacterales</taxon>
        <taxon>Roseomonadaceae</taxon>
        <taxon>Falsiroseomonas</taxon>
    </lineage>
</organism>
<keyword evidence="3" id="KW-1185">Reference proteome</keyword>
<dbReference type="Pfam" id="PF00561">
    <property type="entry name" value="Abhydrolase_1"/>
    <property type="match status" value="1"/>
</dbReference>
<evidence type="ECO:0000313" key="2">
    <source>
        <dbReference type="EMBL" id="NKE48291.1"/>
    </source>
</evidence>
<dbReference type="InterPro" id="IPR029058">
    <property type="entry name" value="AB_hydrolase_fold"/>
</dbReference>
<proteinExistence type="predicted"/>
<dbReference type="Gene3D" id="3.40.50.1820">
    <property type="entry name" value="alpha/beta hydrolase"/>
    <property type="match status" value="1"/>
</dbReference>
<evidence type="ECO:0000259" key="1">
    <source>
        <dbReference type="Pfam" id="PF00561"/>
    </source>
</evidence>
<sequence length="268" mass="27686">MRRGNTVAADGTRIAWRIWGEAAGPQAPAVACVHSLALDGGIWAGVAAALDGRARLLAIDCRGHGNSARAPGPYATAQMADDLAAVMDALGWGRAVVAGCSMGGCVALDFAARHAARTAGLVAMDTTAWYGPDAPVQWRQRAETGLRDGLAALRPFQAARWFSAGFSAAHPDVLVHWLDVFTATDPDCYAAACRMLGDADLRPLLARIAAPTRVLVGEQDEATPPAMARSIAEAIPGATLTILPGARHITPVECPAPIAAAIAGLLEA</sequence>
<gene>
    <name evidence="2" type="ORF">HB662_26175</name>
</gene>